<dbReference type="GO" id="GO:0006355">
    <property type="term" value="P:regulation of DNA-templated transcription"/>
    <property type="evidence" value="ECO:0007669"/>
    <property type="project" value="InterPro"/>
</dbReference>
<dbReference type="AlphaFoldDB" id="A0A368LHP2"/>
<evidence type="ECO:0000313" key="3">
    <source>
        <dbReference type="EMBL" id="RCS70146.1"/>
    </source>
</evidence>
<dbReference type="InterPro" id="IPR004356">
    <property type="entry name" value="Adhesin_operon_reg_prot"/>
</dbReference>
<name>A0A368LHP2_9VIBR</name>
<keyword evidence="1" id="KW-0805">Transcription regulation</keyword>
<dbReference type="Gene3D" id="1.10.10.2690">
    <property type="match status" value="1"/>
</dbReference>
<evidence type="ECO:0000313" key="4">
    <source>
        <dbReference type="Proteomes" id="UP000252479"/>
    </source>
</evidence>
<sequence>MESQMLLPAQESPEKVKLVISLTSIRSEPQIKALHRYFVEGYNAAACAEVEGITVSNFQRAIDKVQEVSKVVDEIKEIDWARFKSE</sequence>
<dbReference type="Pfam" id="PF03333">
    <property type="entry name" value="PapB"/>
    <property type="match status" value="1"/>
</dbReference>
<proteinExistence type="predicted"/>
<protein>
    <submittedName>
        <fullName evidence="3">Uncharacterized protein</fullName>
    </submittedName>
</protein>
<gene>
    <name evidence="3" type="ORF">CIK83_11815</name>
</gene>
<comment type="caution">
    <text evidence="3">The sequence shown here is derived from an EMBL/GenBank/DDBJ whole genome shotgun (WGS) entry which is preliminary data.</text>
</comment>
<dbReference type="InterPro" id="IPR053721">
    <property type="entry name" value="Fimbrial_Adhesin_Reg"/>
</dbReference>
<accession>A0A368LHP2</accession>
<organism evidence="3 4">
    <name type="scientific">Vibrio casei</name>
    <dbReference type="NCBI Taxonomy" id="673372"/>
    <lineage>
        <taxon>Bacteria</taxon>
        <taxon>Pseudomonadati</taxon>
        <taxon>Pseudomonadota</taxon>
        <taxon>Gammaproteobacteria</taxon>
        <taxon>Vibrionales</taxon>
        <taxon>Vibrionaceae</taxon>
        <taxon>Vibrio</taxon>
    </lineage>
</organism>
<evidence type="ECO:0000256" key="2">
    <source>
        <dbReference type="ARBA" id="ARBA00023163"/>
    </source>
</evidence>
<dbReference type="EMBL" id="QPGL01000002">
    <property type="protein sequence ID" value="RCS70146.1"/>
    <property type="molecule type" value="Genomic_DNA"/>
</dbReference>
<dbReference type="Proteomes" id="UP000252479">
    <property type="component" value="Unassembled WGS sequence"/>
</dbReference>
<keyword evidence="2" id="KW-0804">Transcription</keyword>
<reference evidence="3 4" key="1">
    <citation type="journal article" date="2017" name="Elife">
        <title>Extensive horizontal gene transfer in cheese-associated bacteria.</title>
        <authorList>
            <person name="Bonham K.S."/>
            <person name="Wolfe B.E."/>
            <person name="Dutton R.J."/>
        </authorList>
    </citation>
    <scope>NUCLEOTIDE SEQUENCE [LARGE SCALE GENOMIC DNA]</scope>
    <source>
        <strain evidence="3 4">JB196</strain>
    </source>
</reference>
<evidence type="ECO:0000256" key="1">
    <source>
        <dbReference type="ARBA" id="ARBA00023015"/>
    </source>
</evidence>
<keyword evidence="4" id="KW-1185">Reference proteome</keyword>